<feature type="coiled-coil region" evidence="1">
    <location>
        <begin position="151"/>
        <end position="192"/>
    </location>
</feature>
<comment type="caution">
    <text evidence="4">The sequence shown here is derived from an EMBL/GenBank/DDBJ whole genome shotgun (WGS) entry which is preliminary data.</text>
</comment>
<accession>A0A2M8IT86</accession>
<dbReference type="Pfam" id="PF02371">
    <property type="entry name" value="Transposase_20"/>
    <property type="match status" value="1"/>
</dbReference>
<dbReference type="InterPro" id="IPR003346">
    <property type="entry name" value="Transposase_20"/>
</dbReference>
<feature type="domain" description="Transposase IS110-like N-terminal" evidence="2">
    <location>
        <begin position="6"/>
        <end position="144"/>
    </location>
</feature>
<dbReference type="GO" id="GO:0003677">
    <property type="term" value="F:DNA binding"/>
    <property type="evidence" value="ECO:0007669"/>
    <property type="project" value="InterPro"/>
</dbReference>
<dbReference type="Pfam" id="PF01548">
    <property type="entry name" value="DEDD_Tnp_IS110"/>
    <property type="match status" value="1"/>
</dbReference>
<evidence type="ECO:0000313" key="4">
    <source>
        <dbReference type="EMBL" id="PJE31694.1"/>
    </source>
</evidence>
<gene>
    <name evidence="4" type="ORF">CVM52_25950</name>
</gene>
<dbReference type="EMBL" id="PGTB01000367">
    <property type="protein sequence ID" value="PJE31694.1"/>
    <property type="molecule type" value="Genomic_DNA"/>
</dbReference>
<evidence type="ECO:0000259" key="2">
    <source>
        <dbReference type="Pfam" id="PF01548"/>
    </source>
</evidence>
<dbReference type="PANTHER" id="PTHR33055:SF13">
    <property type="entry name" value="TRANSPOSASE"/>
    <property type="match status" value="1"/>
</dbReference>
<dbReference type="Proteomes" id="UP000231553">
    <property type="component" value="Unassembled WGS sequence"/>
</dbReference>
<dbReference type="OrthoDB" id="8261795at2"/>
<dbReference type="PANTHER" id="PTHR33055">
    <property type="entry name" value="TRANSPOSASE FOR INSERTION SEQUENCE ELEMENT IS1111A"/>
    <property type="match status" value="1"/>
</dbReference>
<dbReference type="AlphaFoldDB" id="A0A2M8IT86"/>
<dbReference type="GO" id="GO:0006313">
    <property type="term" value="P:DNA transposition"/>
    <property type="evidence" value="ECO:0007669"/>
    <property type="project" value="InterPro"/>
</dbReference>
<feature type="domain" description="Transposase IS116/IS110/IS902 C-terminal" evidence="3">
    <location>
        <begin position="187"/>
        <end position="268"/>
    </location>
</feature>
<name>A0A2M8IT86_9RHOB</name>
<evidence type="ECO:0000256" key="1">
    <source>
        <dbReference type="SAM" id="Coils"/>
    </source>
</evidence>
<keyword evidence="1" id="KW-0175">Coiled coil</keyword>
<organism evidence="4 5">
    <name type="scientific">Pseudooceanicola lipolyticus</name>
    <dbReference type="NCBI Taxonomy" id="2029104"/>
    <lineage>
        <taxon>Bacteria</taxon>
        <taxon>Pseudomonadati</taxon>
        <taxon>Pseudomonadota</taxon>
        <taxon>Alphaproteobacteria</taxon>
        <taxon>Rhodobacterales</taxon>
        <taxon>Paracoccaceae</taxon>
        <taxon>Pseudooceanicola</taxon>
    </lineage>
</organism>
<evidence type="ECO:0000313" key="5">
    <source>
        <dbReference type="Proteomes" id="UP000231553"/>
    </source>
</evidence>
<proteinExistence type="predicted"/>
<dbReference type="InterPro" id="IPR002525">
    <property type="entry name" value="Transp_IS110-like_N"/>
</dbReference>
<sequence length="309" mass="34103">MPQTYIGVDVAKDWIDICDPATSRQVRIPTDRRSLRSFAETVGTSIVILEASGGYERPVISALSEAGRLVTCVNPRHAREFARATGRLAKSDRVDAQVLAEMGRALQLAPASQRSAERQRLSDLTAHRSNITTMIVAEKNRLRTTQDAWIRRNIARHIKTLQANLAKAEAEIEAVIQEQDDLREQAARLRQIKGIGPVVSATLIAQLPELGQLDRRRIAALAGLAPHANDSGHRRGKRSIWGGRGTIRRTLYLAALTASRFDPRFRAFKERLLAAGKAKKPVIVACARKLLTVLNAMIKTGTAYRDAIV</sequence>
<protein>
    <submittedName>
        <fullName evidence="4">IS110 family transposase ISHne4</fullName>
    </submittedName>
</protein>
<evidence type="ECO:0000259" key="3">
    <source>
        <dbReference type="Pfam" id="PF02371"/>
    </source>
</evidence>
<keyword evidence="5" id="KW-1185">Reference proteome</keyword>
<dbReference type="InterPro" id="IPR047650">
    <property type="entry name" value="Transpos_IS110"/>
</dbReference>
<reference evidence="4 5" key="1">
    <citation type="journal article" date="2018" name="Int. J. Syst. Evol. Microbiol.">
        <title>Pseudooceanicola lipolyticus sp. nov., a marine alphaproteobacterium, reclassification of Oceanicola flagellatus as Pseudooceanicola flagellatus comb. nov. and emended description of the genus Pseudooceanicola.</title>
        <authorList>
            <person name="Huang M.-M."/>
            <person name="Guo L.-L."/>
            <person name="Wu Y.-H."/>
            <person name="Lai Q.-L."/>
            <person name="Shao Z.-Z."/>
            <person name="Wang C.-S."/>
            <person name="Wu M."/>
            <person name="Xu X.-W."/>
        </authorList>
    </citation>
    <scope>NUCLEOTIDE SEQUENCE [LARGE SCALE GENOMIC DNA]</scope>
    <source>
        <strain evidence="4 5">157</strain>
    </source>
</reference>
<dbReference type="GO" id="GO:0004803">
    <property type="term" value="F:transposase activity"/>
    <property type="evidence" value="ECO:0007669"/>
    <property type="project" value="InterPro"/>
</dbReference>